<proteinExistence type="predicted"/>
<evidence type="ECO:0000313" key="1">
    <source>
        <dbReference type="EMBL" id="SHE57662.1"/>
    </source>
</evidence>
<evidence type="ECO:0000313" key="2">
    <source>
        <dbReference type="Proteomes" id="UP000242857"/>
    </source>
</evidence>
<dbReference type="OrthoDB" id="6058167at2"/>
<gene>
    <name evidence="1" type="ORF">SAMN02745204_00726</name>
</gene>
<keyword evidence="2" id="KW-1185">Reference proteome</keyword>
<dbReference type="AlphaFoldDB" id="A0A1M4ULK1"/>
<accession>A0A1M4ULK1</accession>
<sequence>MTLPRILEGEGFRIYLSQEAGYLRAQVGDGCDSQAVSVAYWTLLGNLCRETGTTRLLVVETLQDTVELTEIQPVIDAMVASGLQAVRIAFVELLDDLEGSEYGEILCRERGITIRTFNDEQAARHWLLYGQ</sequence>
<reference evidence="2" key="1">
    <citation type="submission" date="2016-11" db="EMBL/GenBank/DDBJ databases">
        <authorList>
            <person name="Varghese N."/>
            <person name="Submissions S."/>
        </authorList>
    </citation>
    <scope>NUCLEOTIDE SEQUENCE [LARGE SCALE GENOMIC DNA]</scope>
    <source>
        <strain evidence="2">DSM 14834</strain>
    </source>
</reference>
<evidence type="ECO:0008006" key="3">
    <source>
        <dbReference type="Google" id="ProtNLM"/>
    </source>
</evidence>
<dbReference type="STRING" id="213588.SAMN02745204_00726"/>
<dbReference type="RefSeq" id="WP_072755271.1">
    <property type="nucleotide sequence ID" value="NZ_FQUK01000008.1"/>
</dbReference>
<dbReference type="Proteomes" id="UP000242857">
    <property type="component" value="Unassembled WGS sequence"/>
</dbReference>
<organism evidence="1 2">
    <name type="scientific">Thermomonas hydrothermalis</name>
    <dbReference type="NCBI Taxonomy" id="213588"/>
    <lineage>
        <taxon>Bacteria</taxon>
        <taxon>Pseudomonadati</taxon>
        <taxon>Pseudomonadota</taxon>
        <taxon>Gammaproteobacteria</taxon>
        <taxon>Lysobacterales</taxon>
        <taxon>Lysobacteraceae</taxon>
        <taxon>Thermomonas</taxon>
    </lineage>
</organism>
<name>A0A1M4ULK1_9GAMM</name>
<dbReference type="EMBL" id="FQUK01000008">
    <property type="protein sequence ID" value="SHE57662.1"/>
    <property type="molecule type" value="Genomic_DNA"/>
</dbReference>
<protein>
    <recommendedName>
        <fullName evidence="3">SpoIIAA-like</fullName>
    </recommendedName>
</protein>